<evidence type="ECO:0000256" key="1">
    <source>
        <dbReference type="RuleBase" id="RU003796"/>
    </source>
</evidence>
<dbReference type="GO" id="GO:0000981">
    <property type="term" value="F:DNA-binding transcription factor activity, RNA polymerase II-specific"/>
    <property type="evidence" value="ECO:0007669"/>
    <property type="project" value="TreeGrafter"/>
</dbReference>
<dbReference type="GO" id="GO:0000977">
    <property type="term" value="F:RNA polymerase II transcription regulatory region sequence-specific DNA binding"/>
    <property type="evidence" value="ECO:0007669"/>
    <property type="project" value="TreeGrafter"/>
</dbReference>
<dbReference type="GO" id="GO:0005667">
    <property type="term" value="C:transcription regulator complex"/>
    <property type="evidence" value="ECO:0007669"/>
    <property type="project" value="InterPro"/>
</dbReference>
<sequence length="1071" mass="120645">MTPSERLLRQHQQQQHPRQPSTSHPSHPSHSSEDPVPKYPSHNEPGYDDHWQHHPSDQSSQDPTMHRPSRLCSSPDRQQEQQSNLQQHHHPPFFPQQKQKQHQHPHQRHEHEHDLPLSANPSQRFETNRGEGMSTIHSPRGHHAEPTHGRRISPPGPGQHSWTDYHGRGQDSPSQAQYAQQQSDHSYAYMQTDHHARFAPSSMSTYNHHLERDQELAPPGDRVGPGTTDVRLSRHQHGLTSESARLPQAAAPPSSVLFQDHGTAETRLDRSFASPSPAAPAAHLRTGSSASDAMSQQHTAADRHYVLTSRSSASISQQRLSHAVHHSDMGRHEPPQPALVMSTSPGSENTTLTSRTGSIEASPTTMSSQRNHDHFMLDLMPGREKTPRTPQRIPPPILTKWRSDDSNRDCPPLSFQSNSSQSFSIRSADSKMSPSTPRSTLMHPLMGRPLLDHPMHGYDKPYLPAHVVSPPLFLTESPVGYHEPSHSYTEEHDMEHCSEQDDVRAREHGEGDDDDDDDEDEEENMRATKRVHLNSRRQASVHGFEDGAIDPDLSIRSPSAKSSKASVTDSPQREAKGAKKASPRAKVQSPRRTIRPLSAQMTTDESSEHMEDGGNNQEGFGVHSLHGKGLGYYAPLLCERVRAKGTTTYNELVHELAGGQPGEVPDISPQEQSGQGNIRRRVYDALNILESLGIISMDKKAIRWIGIQDSCIIREATKRVGNQELFPMTEGDRADESEEPEDDDMDIEQLQKEVDALRLQNQLEKAKVEDQIARHVQVNNLIRRNKLAEEKEMERLERRRLRKLEKKAERRAQDGREGSHVPDDEHSVRSEKKSSRHTRHRSPRLQSHVDEEEDSGADEPMKVAEGEASMEVESSGDPCMDEEEARRLRKAQRQERRERKERKEKRAQRRQEREAAARIEQERIGLPCIVLRMPGYGAQSSDSEGSIQVVRRVREEPRPRKSHGSRRTPGEVDEETEMTTTVEVRVSQQDELNVISDTEILGELRLNNVGMNDLQAMLPKKDIMDNVRYSTATTEELEAAAGAAMATSEALAASGPRVTVLSGFERQMMKN</sequence>
<feature type="region of interest" description="Disordered" evidence="2">
    <location>
        <begin position="212"/>
        <end position="255"/>
    </location>
</feature>
<evidence type="ECO:0000313" key="4">
    <source>
        <dbReference type="EMBL" id="GJJ73104.1"/>
    </source>
</evidence>
<feature type="compositionally biased region" description="Polar residues" evidence="2">
    <location>
        <begin position="286"/>
        <end position="299"/>
    </location>
</feature>
<dbReference type="Gene3D" id="1.10.10.10">
    <property type="entry name" value="Winged helix-like DNA-binding domain superfamily/Winged helix DNA-binding domain"/>
    <property type="match status" value="1"/>
</dbReference>
<feature type="region of interest" description="Disordered" evidence="2">
    <location>
        <begin position="342"/>
        <end position="369"/>
    </location>
</feature>
<feature type="compositionally biased region" description="Low complexity" evidence="2">
    <location>
        <begin position="10"/>
        <end position="29"/>
    </location>
</feature>
<feature type="compositionally biased region" description="Basic and acidic residues" evidence="2">
    <location>
        <begin position="909"/>
        <end position="918"/>
    </location>
</feature>
<keyword evidence="1" id="KW-0804">Transcription</keyword>
<feature type="domain" description="E2F/DP family winged-helix DNA-binding" evidence="3">
    <location>
        <begin position="625"/>
        <end position="706"/>
    </location>
</feature>
<keyword evidence="1" id="KW-0805">Transcription regulation</keyword>
<dbReference type="GO" id="GO:0051726">
    <property type="term" value="P:regulation of cell cycle"/>
    <property type="evidence" value="ECO:0007669"/>
    <property type="project" value="InterPro"/>
</dbReference>
<evidence type="ECO:0000313" key="5">
    <source>
        <dbReference type="Proteomes" id="UP000827284"/>
    </source>
</evidence>
<dbReference type="SUPFAM" id="SSF46785">
    <property type="entry name" value="Winged helix' DNA-binding domain"/>
    <property type="match status" value="1"/>
</dbReference>
<comment type="similarity">
    <text evidence="1">Belongs to the E2F/DP family.</text>
</comment>
<dbReference type="EMBL" id="BQFW01000007">
    <property type="protein sequence ID" value="GJJ73104.1"/>
    <property type="molecule type" value="Genomic_DNA"/>
</dbReference>
<keyword evidence="1" id="KW-0539">Nucleus</keyword>
<feature type="compositionally biased region" description="Low complexity" evidence="2">
    <location>
        <begin position="271"/>
        <end position="282"/>
    </location>
</feature>
<feature type="compositionally biased region" description="Low complexity" evidence="2">
    <location>
        <begin position="414"/>
        <end position="424"/>
    </location>
</feature>
<reference evidence="4" key="2">
    <citation type="journal article" date="2022" name="Microbiol. Resour. Announc.">
        <title>Whole-Genome Sequence of Entomortierella parvispora E1425, a Mucoromycotan Fungus Associated with Burkholderiaceae-Related Endosymbiotic Bacteria.</title>
        <authorList>
            <person name="Herlambang A."/>
            <person name="Guo Y."/>
            <person name="Takashima Y."/>
            <person name="Narisawa K."/>
            <person name="Ohta H."/>
            <person name="Nishizawa T."/>
        </authorList>
    </citation>
    <scope>NUCLEOTIDE SEQUENCE</scope>
    <source>
        <strain evidence="4">E1425</strain>
    </source>
</reference>
<dbReference type="PANTHER" id="PTHR12548:SF9">
    <property type="entry name" value="TRANSCRIPTION FACTOR DP"/>
    <property type="match status" value="1"/>
</dbReference>
<dbReference type="InterPro" id="IPR036388">
    <property type="entry name" value="WH-like_DNA-bd_sf"/>
</dbReference>
<feature type="region of interest" description="Disordered" evidence="2">
    <location>
        <begin position="381"/>
        <end position="443"/>
    </location>
</feature>
<feature type="region of interest" description="Disordered" evidence="2">
    <location>
        <begin position="269"/>
        <end position="301"/>
    </location>
</feature>
<dbReference type="OrthoDB" id="552115at2759"/>
<dbReference type="InterPro" id="IPR003316">
    <property type="entry name" value="E2F_WHTH_DNA-bd_dom"/>
</dbReference>
<comment type="caution">
    <text evidence="4">The sequence shown here is derived from an EMBL/GenBank/DDBJ whole genome shotgun (WGS) entry which is preliminary data.</text>
</comment>
<dbReference type="Proteomes" id="UP000827284">
    <property type="component" value="Unassembled WGS sequence"/>
</dbReference>
<feature type="compositionally biased region" description="Acidic residues" evidence="2">
    <location>
        <begin position="510"/>
        <end position="523"/>
    </location>
</feature>
<protein>
    <recommendedName>
        <fullName evidence="3">E2F/DP family winged-helix DNA-binding domain-containing protein</fullName>
    </recommendedName>
</protein>
<evidence type="ECO:0000256" key="2">
    <source>
        <dbReference type="SAM" id="MobiDB-lite"/>
    </source>
</evidence>
<keyword evidence="1" id="KW-0238">DNA-binding</keyword>
<dbReference type="SMART" id="SM01372">
    <property type="entry name" value="E2F_TDP"/>
    <property type="match status" value="1"/>
</dbReference>
<dbReference type="GO" id="GO:0005634">
    <property type="term" value="C:nucleus"/>
    <property type="evidence" value="ECO:0007669"/>
    <property type="project" value="UniProtKB-SubCell"/>
</dbReference>
<feature type="compositionally biased region" description="Low complexity" evidence="2">
    <location>
        <begin position="170"/>
        <end position="183"/>
    </location>
</feature>
<feature type="region of interest" description="Disordered" evidence="2">
    <location>
        <begin position="936"/>
        <end position="980"/>
    </location>
</feature>
<feature type="region of interest" description="Disordered" evidence="2">
    <location>
        <begin position="481"/>
        <end position="618"/>
    </location>
</feature>
<evidence type="ECO:0000259" key="3">
    <source>
        <dbReference type="SMART" id="SM01372"/>
    </source>
</evidence>
<keyword evidence="5" id="KW-1185">Reference proteome</keyword>
<reference evidence="4" key="1">
    <citation type="submission" date="2021-11" db="EMBL/GenBank/DDBJ databases">
        <authorList>
            <person name="Herlambang A."/>
            <person name="Guo Y."/>
            <person name="Takashima Y."/>
            <person name="Nishizawa T."/>
        </authorList>
    </citation>
    <scope>NUCLEOTIDE SEQUENCE</scope>
    <source>
        <strain evidence="4">E1425</strain>
    </source>
</reference>
<feature type="compositionally biased region" description="Basic residues" evidence="2">
    <location>
        <begin position="834"/>
        <end position="843"/>
    </location>
</feature>
<feature type="region of interest" description="Disordered" evidence="2">
    <location>
        <begin position="724"/>
        <end position="745"/>
    </location>
</feature>
<dbReference type="PANTHER" id="PTHR12548">
    <property type="entry name" value="TRANSCRIPTION FACTOR DP"/>
    <property type="match status" value="1"/>
</dbReference>
<dbReference type="AlphaFoldDB" id="A0A9P3LWJ0"/>
<feature type="compositionally biased region" description="Basic and acidic residues" evidence="2">
    <location>
        <begin position="483"/>
        <end position="509"/>
    </location>
</feature>
<feature type="region of interest" description="Disordered" evidence="2">
    <location>
        <begin position="805"/>
        <end position="918"/>
    </location>
</feature>
<feature type="compositionally biased region" description="Acidic residues" evidence="2">
    <location>
        <begin position="733"/>
        <end position="745"/>
    </location>
</feature>
<feature type="compositionally biased region" description="Basic residues" evidence="2">
    <location>
        <begin position="899"/>
        <end position="908"/>
    </location>
</feature>
<proteinExistence type="inferred from homology"/>
<gene>
    <name evidence="4" type="ORF">EMPS_05462</name>
</gene>
<feature type="compositionally biased region" description="Basic and acidic residues" evidence="2">
    <location>
        <begin position="45"/>
        <end position="56"/>
    </location>
</feature>
<feature type="compositionally biased region" description="Basic residues" evidence="2">
    <location>
        <begin position="99"/>
        <end position="108"/>
    </location>
</feature>
<feature type="region of interest" description="Disordered" evidence="2">
    <location>
        <begin position="1"/>
        <end position="183"/>
    </location>
</feature>
<dbReference type="InterPro" id="IPR036390">
    <property type="entry name" value="WH_DNA-bd_sf"/>
</dbReference>
<accession>A0A9P3LWJ0</accession>
<dbReference type="Pfam" id="PF02319">
    <property type="entry name" value="WHD_E2F_TDP"/>
    <property type="match status" value="1"/>
</dbReference>
<feature type="compositionally biased region" description="Polar residues" evidence="2">
    <location>
        <begin position="425"/>
        <end position="439"/>
    </location>
</feature>
<feature type="compositionally biased region" description="Basic and acidic residues" evidence="2">
    <location>
        <begin position="806"/>
        <end position="833"/>
    </location>
</feature>
<dbReference type="InterPro" id="IPR015648">
    <property type="entry name" value="Transcrpt_fac_DP"/>
</dbReference>
<name>A0A9P3LWJ0_9FUNG</name>
<feature type="compositionally biased region" description="Polar residues" evidence="2">
    <location>
        <begin position="556"/>
        <end position="570"/>
    </location>
</feature>
<comment type="subcellular location">
    <subcellularLocation>
        <location evidence="1">Nucleus</location>
    </subcellularLocation>
</comment>
<organism evidence="4 5">
    <name type="scientific">Entomortierella parvispora</name>
    <dbReference type="NCBI Taxonomy" id="205924"/>
    <lineage>
        <taxon>Eukaryota</taxon>
        <taxon>Fungi</taxon>
        <taxon>Fungi incertae sedis</taxon>
        <taxon>Mucoromycota</taxon>
        <taxon>Mortierellomycotina</taxon>
        <taxon>Mortierellomycetes</taxon>
        <taxon>Mortierellales</taxon>
        <taxon>Mortierellaceae</taxon>
        <taxon>Entomortierella</taxon>
    </lineage>
</organism>